<proteinExistence type="predicted"/>
<dbReference type="SUPFAM" id="SSF52833">
    <property type="entry name" value="Thioredoxin-like"/>
    <property type="match status" value="1"/>
</dbReference>
<dbReference type="InterPro" id="IPR036249">
    <property type="entry name" value="Thioredoxin-like_sf"/>
</dbReference>
<dbReference type="Proteomes" id="UP000292373">
    <property type="component" value="Unassembled WGS sequence"/>
</dbReference>
<feature type="domain" description="Thioredoxin" evidence="7">
    <location>
        <begin position="95"/>
        <end position="240"/>
    </location>
</feature>
<accession>A0A4Q9KIY9</accession>
<keyword evidence="4" id="KW-1015">Disulfide bond</keyword>
<evidence type="ECO:0000256" key="1">
    <source>
        <dbReference type="ARBA" id="ARBA00004196"/>
    </source>
</evidence>
<evidence type="ECO:0000256" key="3">
    <source>
        <dbReference type="ARBA" id="ARBA00022968"/>
    </source>
</evidence>
<evidence type="ECO:0000256" key="4">
    <source>
        <dbReference type="ARBA" id="ARBA00023157"/>
    </source>
</evidence>
<reference evidence="8 9" key="1">
    <citation type="submission" date="2019-01" db="EMBL/GenBank/DDBJ databases">
        <title>Lactibacter flavus gen. nov., sp. nov., a novel bacterium of the family Propionibacteriaceae isolated from raw milk and dairy products.</title>
        <authorList>
            <person name="Huptas C."/>
            <person name="Wenning M."/>
            <person name="Breitenwieser F."/>
            <person name="Doll E."/>
            <person name="Von Neubeck M."/>
            <person name="Busse H.-J."/>
            <person name="Scherer S."/>
        </authorList>
    </citation>
    <scope>NUCLEOTIDE SEQUENCE [LARGE SCALE GENOMIC DNA]</scope>
    <source>
        <strain evidence="8 9">KCTC 33808</strain>
    </source>
</reference>
<keyword evidence="3" id="KW-0735">Signal-anchor</keyword>
<dbReference type="InterPro" id="IPR000866">
    <property type="entry name" value="AhpC/TSA"/>
</dbReference>
<comment type="subcellular location">
    <subcellularLocation>
        <location evidence="1">Cell envelope</location>
    </subcellularLocation>
</comment>
<dbReference type="CDD" id="cd02966">
    <property type="entry name" value="TlpA_like_family"/>
    <property type="match status" value="1"/>
</dbReference>
<dbReference type="AlphaFoldDB" id="A0A4Q9KIY9"/>
<dbReference type="Pfam" id="PF00578">
    <property type="entry name" value="AhpC-TSA"/>
    <property type="match status" value="1"/>
</dbReference>
<feature type="region of interest" description="Disordered" evidence="6">
    <location>
        <begin position="1"/>
        <end position="39"/>
    </location>
</feature>
<evidence type="ECO:0000256" key="6">
    <source>
        <dbReference type="SAM" id="MobiDB-lite"/>
    </source>
</evidence>
<keyword evidence="2" id="KW-0201">Cytochrome c-type biogenesis</keyword>
<protein>
    <submittedName>
        <fullName evidence="8">TlpA family protein disulfide reductase</fullName>
    </submittedName>
</protein>
<keyword evidence="3" id="KW-0812">Transmembrane</keyword>
<dbReference type="InterPro" id="IPR017937">
    <property type="entry name" value="Thioredoxin_CS"/>
</dbReference>
<dbReference type="GO" id="GO:0030313">
    <property type="term" value="C:cell envelope"/>
    <property type="evidence" value="ECO:0007669"/>
    <property type="project" value="UniProtKB-SubCell"/>
</dbReference>
<evidence type="ECO:0000259" key="7">
    <source>
        <dbReference type="PROSITE" id="PS51352"/>
    </source>
</evidence>
<gene>
    <name evidence="8" type="ORF">ET989_01070</name>
</gene>
<organism evidence="8 9">
    <name type="scientific">Propioniciclava sinopodophylli</name>
    <dbReference type="NCBI Taxonomy" id="1837344"/>
    <lineage>
        <taxon>Bacteria</taxon>
        <taxon>Bacillati</taxon>
        <taxon>Actinomycetota</taxon>
        <taxon>Actinomycetes</taxon>
        <taxon>Propionibacteriales</taxon>
        <taxon>Propionibacteriaceae</taxon>
        <taxon>Propioniciclava</taxon>
    </lineage>
</organism>
<keyword evidence="9" id="KW-1185">Reference proteome</keyword>
<dbReference type="GO" id="GO:0016491">
    <property type="term" value="F:oxidoreductase activity"/>
    <property type="evidence" value="ECO:0007669"/>
    <property type="project" value="InterPro"/>
</dbReference>
<keyword evidence="5" id="KW-0676">Redox-active center</keyword>
<dbReference type="PANTHER" id="PTHR42852">
    <property type="entry name" value="THIOL:DISULFIDE INTERCHANGE PROTEIN DSBE"/>
    <property type="match status" value="1"/>
</dbReference>
<evidence type="ECO:0000256" key="2">
    <source>
        <dbReference type="ARBA" id="ARBA00022748"/>
    </source>
</evidence>
<dbReference type="GO" id="GO:0016209">
    <property type="term" value="F:antioxidant activity"/>
    <property type="evidence" value="ECO:0007669"/>
    <property type="project" value="InterPro"/>
</dbReference>
<dbReference type="OrthoDB" id="9796554at2"/>
<dbReference type="GO" id="GO:0017004">
    <property type="term" value="P:cytochrome complex assembly"/>
    <property type="evidence" value="ECO:0007669"/>
    <property type="project" value="UniProtKB-KW"/>
</dbReference>
<name>A0A4Q9KIY9_9ACTN</name>
<sequence>MPRTASGLRGVPAGGVVPQLRRGSDRPRGGRRARAGAAGVRGVGSSAGAAAASLALLLAGCTAGAPSSEPAPDRRVEPALVAQREAAGIPDCPETPASATAVEGGLPDLLLGCLGSGRQVNLAALRGKPMIINFWAQWCAPCRLEAPHLKEFAARAGDDVLVLGVDFADPDPALALEFASEAGWTYPHLTDPLKQTAGPVRFQGIPITLYVDAEGVIAYRAIGGIASTEQMVKDADTFLGVRL</sequence>
<comment type="caution">
    <text evidence="8">The sequence shown here is derived from an EMBL/GenBank/DDBJ whole genome shotgun (WGS) entry which is preliminary data.</text>
</comment>
<evidence type="ECO:0000313" key="8">
    <source>
        <dbReference type="EMBL" id="TBT88576.1"/>
    </source>
</evidence>
<dbReference type="InterPro" id="IPR050553">
    <property type="entry name" value="Thioredoxin_ResA/DsbE_sf"/>
</dbReference>
<dbReference type="Gene3D" id="3.40.30.10">
    <property type="entry name" value="Glutaredoxin"/>
    <property type="match status" value="1"/>
</dbReference>
<evidence type="ECO:0000313" key="9">
    <source>
        <dbReference type="Proteomes" id="UP000292373"/>
    </source>
</evidence>
<dbReference type="InterPro" id="IPR013766">
    <property type="entry name" value="Thioredoxin_domain"/>
</dbReference>
<evidence type="ECO:0000256" key="5">
    <source>
        <dbReference type="ARBA" id="ARBA00023284"/>
    </source>
</evidence>
<dbReference type="EMBL" id="SDMQ01000001">
    <property type="protein sequence ID" value="TBT88576.1"/>
    <property type="molecule type" value="Genomic_DNA"/>
</dbReference>
<dbReference type="PANTHER" id="PTHR42852:SF6">
    <property type="entry name" value="THIOL:DISULFIDE INTERCHANGE PROTEIN DSBE"/>
    <property type="match status" value="1"/>
</dbReference>
<dbReference type="PROSITE" id="PS51352">
    <property type="entry name" value="THIOREDOXIN_2"/>
    <property type="match status" value="1"/>
</dbReference>
<dbReference type="PROSITE" id="PS00194">
    <property type="entry name" value="THIOREDOXIN_1"/>
    <property type="match status" value="1"/>
</dbReference>